<keyword evidence="3" id="KW-1185">Reference proteome</keyword>
<protein>
    <recommendedName>
        <fullName evidence="4">Amidophosphoribosyltransferase</fullName>
    </recommendedName>
</protein>
<evidence type="ECO:0000313" key="3">
    <source>
        <dbReference type="Proteomes" id="UP000060071"/>
    </source>
</evidence>
<accession>A0ABN4K661</accession>
<evidence type="ECO:0000256" key="1">
    <source>
        <dbReference type="SAM" id="SignalP"/>
    </source>
</evidence>
<gene>
    <name evidence="2" type="ORF">AUC44_12645</name>
</gene>
<sequence>MLTLLIAATILGLLLITALAYASSPVMHECRTCGEPCAIGICAACDTPQSTQQRRAARGVHINSARLTNALLARTAVRGDSGMVTVRGRA</sequence>
<evidence type="ECO:0008006" key="4">
    <source>
        <dbReference type="Google" id="ProtNLM"/>
    </source>
</evidence>
<organism evidence="2 3">
    <name type="scientific">Deinococcus actinosclerus</name>
    <dbReference type="NCBI Taxonomy" id="1768108"/>
    <lineage>
        <taxon>Bacteria</taxon>
        <taxon>Thermotogati</taxon>
        <taxon>Deinococcota</taxon>
        <taxon>Deinococci</taxon>
        <taxon>Deinococcales</taxon>
        <taxon>Deinococcaceae</taxon>
        <taxon>Deinococcus</taxon>
    </lineage>
</organism>
<dbReference type="Proteomes" id="UP000060071">
    <property type="component" value="Chromosome"/>
</dbReference>
<dbReference type="EMBL" id="CP013910">
    <property type="protein sequence ID" value="ALW89643.1"/>
    <property type="molecule type" value="Genomic_DNA"/>
</dbReference>
<reference evidence="2 3" key="1">
    <citation type="submission" date="2015-12" db="EMBL/GenBank/DDBJ databases">
        <authorList>
            <person name="Kim M.K."/>
            <person name="Srinivasan S."/>
            <person name="Lee J.-J."/>
            <person name="Kim K."/>
        </authorList>
    </citation>
    <scope>NUCLEOTIDE SEQUENCE [LARGE SCALE GENOMIC DNA]</scope>
    <source>
        <strain evidence="2 3">BM2</strain>
    </source>
</reference>
<name>A0ABN4K661_9DEIO</name>
<feature type="chain" id="PRO_5046294327" description="Amidophosphoribosyltransferase" evidence="1">
    <location>
        <begin position="23"/>
        <end position="90"/>
    </location>
</feature>
<feature type="signal peptide" evidence="1">
    <location>
        <begin position="1"/>
        <end position="22"/>
    </location>
</feature>
<keyword evidence="1" id="KW-0732">Signal</keyword>
<proteinExistence type="predicted"/>
<evidence type="ECO:0000313" key="2">
    <source>
        <dbReference type="EMBL" id="ALW89643.1"/>
    </source>
</evidence>
<dbReference type="RefSeq" id="WP_062159077.1">
    <property type="nucleotide sequence ID" value="NZ_CP013910.1"/>
</dbReference>